<protein>
    <recommendedName>
        <fullName evidence="1">Nitroreductase domain-containing protein</fullName>
    </recommendedName>
</protein>
<dbReference type="Proteomes" id="UP000034273">
    <property type="component" value="Unassembled WGS sequence"/>
</dbReference>
<dbReference type="Pfam" id="PF00881">
    <property type="entry name" value="Nitroreductase"/>
    <property type="match status" value="1"/>
</dbReference>
<evidence type="ECO:0000313" key="2">
    <source>
        <dbReference type="EMBL" id="KKW25010.1"/>
    </source>
</evidence>
<comment type="caution">
    <text evidence="2">The sequence shown here is derived from an EMBL/GenBank/DDBJ whole genome shotgun (WGS) entry which is preliminary data.</text>
</comment>
<dbReference type="Gene3D" id="3.40.109.10">
    <property type="entry name" value="NADH Oxidase"/>
    <property type="match status" value="1"/>
</dbReference>
<proteinExistence type="predicted"/>
<dbReference type="InterPro" id="IPR052544">
    <property type="entry name" value="Bacteriocin_Proc_Enz"/>
</dbReference>
<dbReference type="NCBIfam" id="TIGR03605">
    <property type="entry name" value="antibiot_sagB"/>
    <property type="match status" value="1"/>
</dbReference>
<dbReference type="InterPro" id="IPR020051">
    <property type="entry name" value="SagB-type_dehydrogenase"/>
</dbReference>
<evidence type="ECO:0000313" key="3">
    <source>
        <dbReference type="Proteomes" id="UP000034273"/>
    </source>
</evidence>
<organism evidence="2 3">
    <name type="scientific">Candidatus Kaiserbacteria bacterium GW2011_GWA2_52_12</name>
    <dbReference type="NCBI Taxonomy" id="1618671"/>
    <lineage>
        <taxon>Bacteria</taxon>
        <taxon>Candidatus Kaiseribacteriota</taxon>
    </lineage>
</organism>
<name>A0A0G1X294_9BACT</name>
<dbReference type="PANTHER" id="PTHR43745">
    <property type="entry name" value="NITROREDUCTASE MJ1384-RELATED"/>
    <property type="match status" value="1"/>
</dbReference>
<dbReference type="SUPFAM" id="SSF55469">
    <property type="entry name" value="FMN-dependent nitroreductase-like"/>
    <property type="match status" value="1"/>
</dbReference>
<dbReference type="GO" id="GO:0016491">
    <property type="term" value="F:oxidoreductase activity"/>
    <property type="evidence" value="ECO:0007669"/>
    <property type="project" value="InterPro"/>
</dbReference>
<gene>
    <name evidence="2" type="ORF">UY67_C0001G0012</name>
</gene>
<dbReference type="PANTHER" id="PTHR43745:SF2">
    <property type="entry name" value="NITROREDUCTASE MJ1384-RELATED"/>
    <property type="match status" value="1"/>
</dbReference>
<dbReference type="InterPro" id="IPR000415">
    <property type="entry name" value="Nitroreductase-like"/>
</dbReference>
<reference evidence="2 3" key="1">
    <citation type="journal article" date="2015" name="Nature">
        <title>rRNA introns, odd ribosomes, and small enigmatic genomes across a large radiation of phyla.</title>
        <authorList>
            <person name="Brown C.T."/>
            <person name="Hug L.A."/>
            <person name="Thomas B.C."/>
            <person name="Sharon I."/>
            <person name="Castelle C.J."/>
            <person name="Singh A."/>
            <person name="Wilkins M.J."/>
            <person name="Williams K.H."/>
            <person name="Banfield J.F."/>
        </authorList>
    </citation>
    <scope>NUCLEOTIDE SEQUENCE [LARGE SCALE GENOMIC DNA]</scope>
</reference>
<dbReference type="InterPro" id="IPR029479">
    <property type="entry name" value="Nitroreductase"/>
</dbReference>
<dbReference type="AlphaFoldDB" id="A0A0G1X294"/>
<sequence>MKKLPYAIHEHLRTCKNGTGVDVVKESKSYPRMEQISLGYSPLRVGLDEVLKKRASSRSLDSSVPLSAGDIGTLLGHALGVREGRSRHYPSGGAVFPIETYLFTQNVESLTRGAFHYRVVGHALERLWNIPDPLNIFSNNSANTWANAAPLTLMFTAVWDRNCEKYGDFGYYLGMLEAGHMAQNILLVATALNLGTCPLARFDDKAVIDILDLDNSIEQPVYAIAIGST</sequence>
<feature type="domain" description="Nitroreductase" evidence="1">
    <location>
        <begin position="51"/>
        <end position="227"/>
    </location>
</feature>
<accession>A0A0G1X294</accession>
<evidence type="ECO:0000259" key="1">
    <source>
        <dbReference type="Pfam" id="PF00881"/>
    </source>
</evidence>
<dbReference type="EMBL" id="LCQW01000001">
    <property type="protein sequence ID" value="KKW25010.1"/>
    <property type="molecule type" value="Genomic_DNA"/>
</dbReference>
<dbReference type="STRING" id="1618671.UY67_C0001G0012"/>
<dbReference type="CDD" id="cd02142">
    <property type="entry name" value="McbC_SagB-like_oxidoreductase"/>
    <property type="match status" value="1"/>
</dbReference>